<accession>A0A0F9UB60</accession>
<feature type="non-terminal residue" evidence="1">
    <location>
        <position position="1"/>
    </location>
</feature>
<proteinExistence type="predicted"/>
<reference evidence="1" key="1">
    <citation type="journal article" date="2015" name="Nature">
        <title>Complex archaea that bridge the gap between prokaryotes and eukaryotes.</title>
        <authorList>
            <person name="Spang A."/>
            <person name="Saw J.H."/>
            <person name="Jorgensen S.L."/>
            <person name="Zaremba-Niedzwiedzka K."/>
            <person name="Martijn J."/>
            <person name="Lind A.E."/>
            <person name="van Eijk R."/>
            <person name="Schleper C."/>
            <person name="Guy L."/>
            <person name="Ettema T.J."/>
        </authorList>
    </citation>
    <scope>NUCLEOTIDE SEQUENCE</scope>
</reference>
<comment type="caution">
    <text evidence="1">The sequence shown here is derived from an EMBL/GenBank/DDBJ whole genome shotgun (WGS) entry which is preliminary data.</text>
</comment>
<dbReference type="EMBL" id="LAZR01001093">
    <property type="protein sequence ID" value="KKN50848.1"/>
    <property type="molecule type" value="Genomic_DNA"/>
</dbReference>
<sequence>ARGWRISGFEFDALADADSVDPSIVADLKPAFLLSSPAILAAPAAHLVGTHAPAEIALQLFERVASSNKRRALLLVGANAMAERDRPTADRILDLLEPGHPGRQLLTAAEPLPVSILDDLGKVQLREAVRKRLGDRIVVS</sequence>
<organism evidence="1">
    <name type="scientific">marine sediment metagenome</name>
    <dbReference type="NCBI Taxonomy" id="412755"/>
    <lineage>
        <taxon>unclassified sequences</taxon>
        <taxon>metagenomes</taxon>
        <taxon>ecological metagenomes</taxon>
    </lineage>
</organism>
<evidence type="ECO:0000313" key="1">
    <source>
        <dbReference type="EMBL" id="KKN50848.1"/>
    </source>
</evidence>
<protein>
    <submittedName>
        <fullName evidence="1">Uncharacterized protein</fullName>
    </submittedName>
</protein>
<name>A0A0F9UB60_9ZZZZ</name>
<dbReference type="AlphaFoldDB" id="A0A0F9UB60"/>
<gene>
    <name evidence="1" type="ORF">LCGC14_0628840</name>
</gene>